<name>A0A7W8G108_9GAMM</name>
<dbReference type="AlphaFoldDB" id="A0A7W8G108"/>
<dbReference type="InterPro" id="IPR027268">
    <property type="entry name" value="Peptidase_M4/M1_CTD_sf"/>
</dbReference>
<reference evidence="2 3" key="1">
    <citation type="submission" date="2020-08" db="EMBL/GenBank/DDBJ databases">
        <title>Genomic Encyclopedia of Type Strains, Phase IV (KMG-IV): sequencing the most valuable type-strain genomes for metagenomic binning, comparative biology and taxonomic classification.</title>
        <authorList>
            <person name="Goeker M."/>
        </authorList>
    </citation>
    <scope>NUCLEOTIDE SEQUENCE [LARGE SCALE GENOMIC DNA]</scope>
    <source>
        <strain evidence="2 3">DSM 24163</strain>
    </source>
</reference>
<sequence length="409" mass="44036">MRVVPILGLACALAFGATSALAARSSYDVDYRVQFLPDTGKARVSIAIEPDTGHVSRLVFDMDPSRYSEIDGDGTVARDGDSVRWEPPADGGTLTYLYAVDCKRGNGAYDARITKDWVIVRGDDLVPAARVTSSKGADSRARLHLELPPGWSHADTGWLPTKDGSAYVVVNAERRFDRPVGWILAGDIGTRRDVVEDMEIAVGAPKGDPMPRMEILSMLTATAPAMRDAFGTLPPKILVVGASDPMWRGGLSGPRSLWMHSERPLISENGSSTLMHEAVHVVTRIRGGRGDDWIAEGLAEFYGIELMRRAGLLSDARVDKSIQWMRSHGRGVKTLHAGSASGPRTARAVALFADLDREIRSESGGKRSLDDVARALIAKGGRVSTQDVRDAAEDAIGAPAKTLDSPLLD</sequence>
<evidence type="ECO:0000313" key="3">
    <source>
        <dbReference type="Proteomes" id="UP000521199"/>
    </source>
</evidence>
<evidence type="ECO:0008006" key="4">
    <source>
        <dbReference type="Google" id="ProtNLM"/>
    </source>
</evidence>
<protein>
    <recommendedName>
        <fullName evidence="4">Peptidase MA-like domain-containing protein</fullName>
    </recommendedName>
</protein>
<organism evidence="2 3">
    <name type="scientific">Chiayiivirga flava</name>
    <dbReference type="NCBI Taxonomy" id="659595"/>
    <lineage>
        <taxon>Bacteria</taxon>
        <taxon>Pseudomonadati</taxon>
        <taxon>Pseudomonadota</taxon>
        <taxon>Gammaproteobacteria</taxon>
        <taxon>Lysobacterales</taxon>
        <taxon>Lysobacteraceae</taxon>
        <taxon>Chiayiivirga</taxon>
    </lineage>
</organism>
<accession>A0A7W8G108</accession>
<evidence type="ECO:0000313" key="2">
    <source>
        <dbReference type="EMBL" id="MBB5208914.1"/>
    </source>
</evidence>
<dbReference type="Gene3D" id="1.10.390.10">
    <property type="entry name" value="Neutral Protease Domain 2"/>
    <property type="match status" value="1"/>
</dbReference>
<comment type="caution">
    <text evidence="2">The sequence shown here is derived from an EMBL/GenBank/DDBJ whole genome shotgun (WGS) entry which is preliminary data.</text>
</comment>
<dbReference type="Proteomes" id="UP000521199">
    <property type="component" value="Unassembled WGS sequence"/>
</dbReference>
<feature type="chain" id="PRO_5031301497" description="Peptidase MA-like domain-containing protein" evidence="1">
    <location>
        <begin position="23"/>
        <end position="409"/>
    </location>
</feature>
<feature type="signal peptide" evidence="1">
    <location>
        <begin position="1"/>
        <end position="22"/>
    </location>
</feature>
<gene>
    <name evidence="2" type="ORF">HNQ52_002464</name>
</gene>
<keyword evidence="3" id="KW-1185">Reference proteome</keyword>
<keyword evidence="1" id="KW-0732">Signal</keyword>
<dbReference type="RefSeq" id="WP_183961461.1">
    <property type="nucleotide sequence ID" value="NZ_JACHHP010000004.1"/>
</dbReference>
<dbReference type="EMBL" id="JACHHP010000004">
    <property type="protein sequence ID" value="MBB5208914.1"/>
    <property type="molecule type" value="Genomic_DNA"/>
</dbReference>
<proteinExistence type="predicted"/>
<evidence type="ECO:0000256" key="1">
    <source>
        <dbReference type="SAM" id="SignalP"/>
    </source>
</evidence>